<proteinExistence type="predicted"/>
<dbReference type="InterPro" id="IPR025851">
    <property type="entry name" value="SUKH-4"/>
</dbReference>
<dbReference type="Pfam" id="PF14435">
    <property type="entry name" value="SUKH-4"/>
    <property type="match status" value="1"/>
</dbReference>
<name>A0ABV4IUK5_9ACTN</name>
<dbReference type="Proteomes" id="UP001567537">
    <property type="component" value="Unassembled WGS sequence"/>
</dbReference>
<dbReference type="EMBL" id="JAHWZY010000004">
    <property type="protein sequence ID" value="MEZ3178356.1"/>
    <property type="molecule type" value="Genomic_DNA"/>
</dbReference>
<comment type="caution">
    <text evidence="1">The sequence shown here is derived from an EMBL/GenBank/DDBJ whole genome shotgun (WGS) entry which is preliminary data.</text>
</comment>
<accession>A0ABV4IUK5</accession>
<protein>
    <submittedName>
        <fullName evidence="1">SUKH-4 family immunity protein</fullName>
    </submittedName>
</protein>
<dbReference type="RefSeq" id="WP_371236509.1">
    <property type="nucleotide sequence ID" value="NZ_JAHWZY010000004.1"/>
</dbReference>
<reference evidence="1 2" key="1">
    <citation type="journal article" date="2021" name="Res Sq">
        <title>Streptomyces Pimoensis sp. nov., Isolated From the Taklimakan Desert in Xinjiang, China.</title>
        <authorList>
            <person name="Zhang P."/>
            <person name="Luo X."/>
            <person name="Luo X."/>
            <person name="Liu Z."/>
            <person name="Xia Z."/>
            <person name="Wan C."/>
            <person name="zhang L."/>
        </authorList>
    </citation>
    <scope>NUCLEOTIDE SEQUENCE [LARGE SCALE GENOMIC DNA]</scope>
    <source>
        <strain evidence="1 2">TRM75549</strain>
    </source>
</reference>
<evidence type="ECO:0000313" key="1">
    <source>
        <dbReference type="EMBL" id="MEZ3178356.1"/>
    </source>
</evidence>
<gene>
    <name evidence="1" type="ORF">KYY02_06445</name>
</gene>
<keyword evidence="2" id="KW-1185">Reference proteome</keyword>
<sequence>MSTTDTVVAAAITLTDADLVPRVTHASTCGWLTGPGLPDGRGPFGCVEPARQGGPRTVGGVTGGPGGRLPAELRHQPVIGGLLDPAGPAVEPVLSDGATGEVSTTFFFHDRPDPMDRRPLDPSLPTLVRFAAATDELAGLRTQLAAHAGRYGTKAVAEASRQLLAFLEEGADGEPAPSWKMAALIRPLALGAGPGTASGLALDIPARLLDDEFGRGGVVRFEEVDFPATLTHGPTRRFLRETGLPEDGFLFRLDADLPPRTLAEYCADERELPDALLPARAGHLIRLGCLVEDNSLVVDGATGAVLSWSEPDGALRPLNTDLSALAFTLWLLHREHTLDGASGHALTSDTYDRLALTMIRALSAVDPTDTTADTDWHYWTELFQDEAGGVP</sequence>
<evidence type="ECO:0000313" key="2">
    <source>
        <dbReference type="Proteomes" id="UP001567537"/>
    </source>
</evidence>
<organism evidence="1 2">
    <name type="scientific">Streptomyces pimonensis</name>
    <dbReference type="NCBI Taxonomy" id="2860288"/>
    <lineage>
        <taxon>Bacteria</taxon>
        <taxon>Bacillati</taxon>
        <taxon>Actinomycetota</taxon>
        <taxon>Actinomycetes</taxon>
        <taxon>Kitasatosporales</taxon>
        <taxon>Streptomycetaceae</taxon>
        <taxon>Streptomyces</taxon>
    </lineage>
</organism>